<dbReference type="Gene3D" id="1.10.10.60">
    <property type="entry name" value="Homeodomain-like"/>
    <property type="match status" value="2"/>
</dbReference>
<dbReference type="PANTHER" id="PTHR45885">
    <property type="entry name" value="CELL DIVISION CYCLE 5-LIKE PROTEIN"/>
    <property type="match status" value="1"/>
</dbReference>
<keyword evidence="3" id="KW-0747">Spliceosome</keyword>
<dbReference type="FunFam" id="1.10.10.60:FF:000021">
    <property type="entry name" value="CDC5 cell division cycle 5-like"/>
    <property type="match status" value="1"/>
</dbReference>
<dbReference type="InterPro" id="IPR047242">
    <property type="entry name" value="CDC5L/Cef1"/>
</dbReference>
<proteinExistence type="inferred from homology"/>
<dbReference type="InterPro" id="IPR021786">
    <property type="entry name" value="Cdc5p/Cef1_C"/>
</dbReference>
<dbReference type="InterPro" id="IPR047240">
    <property type="entry name" value="SANT_CDC5L_II"/>
</dbReference>
<dbReference type="CDD" id="cd00167">
    <property type="entry name" value="SANT"/>
    <property type="match status" value="1"/>
</dbReference>
<keyword evidence="4" id="KW-0677">Repeat</keyword>
<feature type="domain" description="Myb-like" evidence="9">
    <location>
        <begin position="2"/>
        <end position="53"/>
    </location>
</feature>
<dbReference type="PROSITE" id="PS51294">
    <property type="entry name" value="HTH_MYB"/>
    <property type="match status" value="2"/>
</dbReference>
<gene>
    <name evidence="11" type="ORF">BdWA1_000623</name>
</gene>
<evidence type="ECO:0000313" key="12">
    <source>
        <dbReference type="Proteomes" id="UP001214638"/>
    </source>
</evidence>
<dbReference type="CDD" id="cd11659">
    <property type="entry name" value="SANT_CDC5_II"/>
    <property type="match status" value="1"/>
</dbReference>
<keyword evidence="5" id="KW-0238">DNA-binding</keyword>
<evidence type="ECO:0000256" key="2">
    <source>
        <dbReference type="ARBA" id="ARBA00022664"/>
    </source>
</evidence>
<keyword evidence="2" id="KW-0507">mRNA processing</keyword>
<dbReference type="Proteomes" id="UP001214638">
    <property type="component" value="Unassembled WGS sequence"/>
</dbReference>
<dbReference type="PROSITE" id="PS50090">
    <property type="entry name" value="MYB_LIKE"/>
    <property type="match status" value="2"/>
</dbReference>
<dbReference type="Pfam" id="PF13921">
    <property type="entry name" value="Myb_DNA-bind_6"/>
    <property type="match status" value="1"/>
</dbReference>
<dbReference type="InterPro" id="IPR017930">
    <property type="entry name" value="Myb_dom"/>
</dbReference>
<dbReference type="SUPFAM" id="SSF46689">
    <property type="entry name" value="Homeodomain-like"/>
    <property type="match status" value="1"/>
</dbReference>
<dbReference type="KEGG" id="bdw:94334921"/>
<evidence type="ECO:0000256" key="8">
    <source>
        <dbReference type="SAM" id="MobiDB-lite"/>
    </source>
</evidence>
<evidence type="ECO:0000313" key="11">
    <source>
        <dbReference type="EMBL" id="KAK2197621.1"/>
    </source>
</evidence>
<dbReference type="SMART" id="SM00717">
    <property type="entry name" value="SANT"/>
    <property type="match status" value="2"/>
</dbReference>
<dbReference type="GO" id="GO:0000398">
    <property type="term" value="P:mRNA splicing, via spliceosome"/>
    <property type="evidence" value="ECO:0007669"/>
    <property type="project" value="InterPro"/>
</dbReference>
<dbReference type="Pfam" id="PF11831">
    <property type="entry name" value="Myb_Cef"/>
    <property type="match status" value="1"/>
</dbReference>
<dbReference type="InterPro" id="IPR001005">
    <property type="entry name" value="SANT/Myb"/>
</dbReference>
<dbReference type="AlphaFoldDB" id="A0AAD9UQ44"/>
<keyword evidence="6" id="KW-0508">mRNA splicing</keyword>
<dbReference type="InterPro" id="IPR009057">
    <property type="entry name" value="Homeodomain-like_sf"/>
</dbReference>
<evidence type="ECO:0000256" key="3">
    <source>
        <dbReference type="ARBA" id="ARBA00022728"/>
    </source>
</evidence>
<feature type="domain" description="HTH myb-type" evidence="10">
    <location>
        <begin position="2"/>
        <end position="57"/>
    </location>
</feature>
<sequence length="733" mass="83612">MRIQIKGGVWKNSEDEVLKAAVMKYGLNNWSRVSSLLVRKSAKQCKARWYEWLNPFIKKTEWSREEEEKLLHLAKLFPTQWRTIGPLIGRTAHQCLQHYERLLDQAQGRDEDDELDPRKLRPGEIDPAPETKPSRADAVDMDDDEKEMLAEARARLANTRGKKAKRKAREKMLEQNKRLASLQKRRELKSAGVSVGALKLHKTIMEYAKDIPFEQQPPKGFYEPETDHQVDLSLRSISQLEGRRRDAEFEKFRKDDNRKLKRLQAEDTPAALAIFDKFQSRNILKQKLTLPEPTITDDELTQIVKMGADVQQFGDDLAHSTIARTPMTSNIMEEARYLAATNQLQTPLEGQENIRREDFATPATPATFATPNPLKRLLAKNFESSKYGASTPSRYTEAVTSVYDDGASEADPIGAQARLDMARLHVKASILNLPAPQRQVQVSIDDISEAPMPHEANMEPDMDDVEHQRVSKKARHNAIILQTSASAFHRGLPRPLVYSKILYPDESPAGGAKEVMELVNREFKCVVAWDTINHPQPGGEPCMEPPVLDPLDPQFLEAATFEIETEVANLMQESDPDACYPTIARGINLLIYDRSFSAPDTHEYAEHIEEIGYNITSGRYIQGNGMNSKDIEASSSMLAKEYQHHLEALGKRKKALESKYDMFTGGYRQRESLVLKEIDECYDAIFRLGVDLEAYKDLYERECESIKSRTSQHFNILQREKEHAHHLQSLYQL</sequence>
<dbReference type="GeneID" id="94334921"/>
<comment type="similarity">
    <text evidence="1">Belongs to the CEF1 family.</text>
</comment>
<evidence type="ECO:0000256" key="5">
    <source>
        <dbReference type="ARBA" id="ARBA00023125"/>
    </source>
</evidence>
<dbReference type="RefSeq" id="XP_067804463.1">
    <property type="nucleotide sequence ID" value="XM_067945672.1"/>
</dbReference>
<organism evidence="11 12">
    <name type="scientific">Babesia duncani</name>
    <dbReference type="NCBI Taxonomy" id="323732"/>
    <lineage>
        <taxon>Eukaryota</taxon>
        <taxon>Sar</taxon>
        <taxon>Alveolata</taxon>
        <taxon>Apicomplexa</taxon>
        <taxon>Aconoidasida</taxon>
        <taxon>Piroplasmida</taxon>
        <taxon>Babesiidae</taxon>
        <taxon>Babesia</taxon>
    </lineage>
</organism>
<feature type="domain" description="HTH myb-type" evidence="10">
    <location>
        <begin position="58"/>
        <end position="107"/>
    </location>
</feature>
<name>A0AAD9UQ44_9APIC</name>
<evidence type="ECO:0000259" key="9">
    <source>
        <dbReference type="PROSITE" id="PS50090"/>
    </source>
</evidence>
<dbReference type="PANTHER" id="PTHR45885:SF1">
    <property type="entry name" value="CELL DIVISION CYCLE 5-LIKE PROTEIN"/>
    <property type="match status" value="1"/>
</dbReference>
<evidence type="ECO:0000256" key="6">
    <source>
        <dbReference type="ARBA" id="ARBA00023187"/>
    </source>
</evidence>
<feature type="domain" description="Myb-like" evidence="9">
    <location>
        <begin position="54"/>
        <end position="103"/>
    </location>
</feature>
<protein>
    <submittedName>
        <fullName evidence="11">Bifunctional SANT-Myb domain/Myb domain/Homeobox-like domain superfamily/Pre-mRNA splicing factor component Cdc5p-Cef1</fullName>
    </submittedName>
</protein>
<dbReference type="GO" id="GO:0005681">
    <property type="term" value="C:spliceosomal complex"/>
    <property type="evidence" value="ECO:0007669"/>
    <property type="project" value="UniProtKB-KW"/>
</dbReference>
<reference evidence="11" key="1">
    <citation type="journal article" date="2023" name="Nat. Microbiol.">
        <title>Babesia duncani multi-omics identifies virulence factors and drug targets.</title>
        <authorList>
            <person name="Singh P."/>
            <person name="Lonardi S."/>
            <person name="Liang Q."/>
            <person name="Vydyam P."/>
            <person name="Khabirova E."/>
            <person name="Fang T."/>
            <person name="Gihaz S."/>
            <person name="Thekkiniath J."/>
            <person name="Munshi M."/>
            <person name="Abel S."/>
            <person name="Ciampossin L."/>
            <person name="Batugedara G."/>
            <person name="Gupta M."/>
            <person name="Lu X.M."/>
            <person name="Lenz T."/>
            <person name="Chakravarty S."/>
            <person name="Cornillot E."/>
            <person name="Hu Y."/>
            <person name="Ma W."/>
            <person name="Gonzalez L.M."/>
            <person name="Sanchez S."/>
            <person name="Estrada K."/>
            <person name="Sanchez-Flores A."/>
            <person name="Montero E."/>
            <person name="Harb O.S."/>
            <person name="Le Roch K.G."/>
            <person name="Mamoun C.B."/>
        </authorList>
    </citation>
    <scope>NUCLEOTIDE SEQUENCE</scope>
    <source>
        <strain evidence="11">WA1</strain>
    </source>
</reference>
<dbReference type="GO" id="GO:0000974">
    <property type="term" value="C:Prp19 complex"/>
    <property type="evidence" value="ECO:0007669"/>
    <property type="project" value="InterPro"/>
</dbReference>
<keyword evidence="7" id="KW-0539">Nucleus</keyword>
<accession>A0AAD9UQ44</accession>
<keyword evidence="12" id="KW-1185">Reference proteome</keyword>
<evidence type="ECO:0000256" key="7">
    <source>
        <dbReference type="ARBA" id="ARBA00023242"/>
    </source>
</evidence>
<evidence type="ECO:0000259" key="10">
    <source>
        <dbReference type="PROSITE" id="PS51294"/>
    </source>
</evidence>
<comment type="caution">
    <text evidence="11">The sequence shown here is derived from an EMBL/GenBank/DDBJ whole genome shotgun (WGS) entry which is preliminary data.</text>
</comment>
<evidence type="ECO:0000256" key="1">
    <source>
        <dbReference type="ARBA" id="ARBA00010506"/>
    </source>
</evidence>
<dbReference type="EMBL" id="JALLKP010000001">
    <property type="protein sequence ID" value="KAK2197621.1"/>
    <property type="molecule type" value="Genomic_DNA"/>
</dbReference>
<feature type="region of interest" description="Disordered" evidence="8">
    <location>
        <begin position="106"/>
        <end position="142"/>
    </location>
</feature>
<evidence type="ECO:0000256" key="4">
    <source>
        <dbReference type="ARBA" id="ARBA00022737"/>
    </source>
</evidence>
<dbReference type="GO" id="GO:0003677">
    <property type="term" value="F:DNA binding"/>
    <property type="evidence" value="ECO:0007669"/>
    <property type="project" value="UniProtKB-KW"/>
</dbReference>